<evidence type="ECO:0000313" key="1">
    <source>
        <dbReference type="EMBL" id="KAK4805652.1"/>
    </source>
</evidence>
<dbReference type="Proteomes" id="UP001333110">
    <property type="component" value="Unassembled WGS sequence"/>
</dbReference>
<organism evidence="1 2">
    <name type="scientific">Mycteria americana</name>
    <name type="common">Wood stork</name>
    <dbReference type="NCBI Taxonomy" id="33587"/>
    <lineage>
        <taxon>Eukaryota</taxon>
        <taxon>Metazoa</taxon>
        <taxon>Chordata</taxon>
        <taxon>Craniata</taxon>
        <taxon>Vertebrata</taxon>
        <taxon>Euteleostomi</taxon>
        <taxon>Archelosauria</taxon>
        <taxon>Archosauria</taxon>
        <taxon>Dinosauria</taxon>
        <taxon>Saurischia</taxon>
        <taxon>Theropoda</taxon>
        <taxon>Coelurosauria</taxon>
        <taxon>Aves</taxon>
        <taxon>Neognathae</taxon>
        <taxon>Neoaves</taxon>
        <taxon>Aequornithes</taxon>
        <taxon>Ciconiiformes</taxon>
        <taxon>Ciconiidae</taxon>
        <taxon>Mycteria</taxon>
    </lineage>
</organism>
<sequence>MYSNCTPTERESPHPPLLSLSFRHGLYLSIATLQKREPSHPISVIPIRESPIRITRRFFLVAVHGLGSGGPDPLLQGTSGSSLTLRTVNRFCSCKPLGGAGACRLVPEVTSFHPEIVPWGSAFEGFRIYEWWSLFKNHLLKAQEQAIPLCCKVSKQGRRPAWLKRDLLMELKRKIVQSLEAKSGFTRRLQSCGSHMQGEDRKGQSRTRVETGQCCVRQQEGLF</sequence>
<protein>
    <submittedName>
        <fullName evidence="1">Uncharacterized protein</fullName>
    </submittedName>
</protein>
<accession>A0AAN7RIV9</accession>
<reference evidence="1 2" key="1">
    <citation type="journal article" date="2023" name="J. Hered.">
        <title>Chromosome-level genome of the wood stork (Mycteria americana) provides insight into avian chromosome evolution.</title>
        <authorList>
            <person name="Flamio R. Jr."/>
            <person name="Ramstad K.M."/>
        </authorList>
    </citation>
    <scope>NUCLEOTIDE SEQUENCE [LARGE SCALE GENOMIC DNA]</scope>
    <source>
        <strain evidence="1">JAX WOST 10</strain>
    </source>
</reference>
<keyword evidence="2" id="KW-1185">Reference proteome</keyword>
<proteinExistence type="predicted"/>
<dbReference type="AlphaFoldDB" id="A0AAN7RIV9"/>
<name>A0AAN7RIV9_MYCAM</name>
<comment type="caution">
    <text evidence="1">The sequence shown here is derived from an EMBL/GenBank/DDBJ whole genome shotgun (WGS) entry which is preliminary data.</text>
</comment>
<gene>
    <name evidence="1" type="ORF">QYF61_022410</name>
</gene>
<dbReference type="EMBL" id="JAUNZN010000066">
    <property type="protein sequence ID" value="KAK4805652.1"/>
    <property type="molecule type" value="Genomic_DNA"/>
</dbReference>
<evidence type="ECO:0000313" key="2">
    <source>
        <dbReference type="Proteomes" id="UP001333110"/>
    </source>
</evidence>